<reference evidence="5 6" key="1">
    <citation type="submission" date="2019-04" db="EMBL/GenBank/DDBJ databases">
        <authorList>
            <consortium name="DOE Joint Genome Institute"/>
            <person name="Mondo S."/>
            <person name="Kjaerbolling I."/>
            <person name="Vesth T."/>
            <person name="Frisvad J.C."/>
            <person name="Nybo J.L."/>
            <person name="Theobald S."/>
            <person name="Kildgaard S."/>
            <person name="Isbrandt T."/>
            <person name="Kuo A."/>
            <person name="Sato A."/>
            <person name="Lyhne E.K."/>
            <person name="Kogle M.E."/>
            <person name="Wiebenga A."/>
            <person name="Kun R.S."/>
            <person name="Lubbers R.J."/>
            <person name="Makela M.R."/>
            <person name="Barry K."/>
            <person name="Chovatia M."/>
            <person name="Clum A."/>
            <person name="Daum C."/>
            <person name="Haridas S."/>
            <person name="He G."/>
            <person name="LaButti K."/>
            <person name="Lipzen A."/>
            <person name="Riley R."/>
            <person name="Salamov A."/>
            <person name="Simmons B.A."/>
            <person name="Magnuson J.K."/>
            <person name="Henrissat B."/>
            <person name="Mortensen U.H."/>
            <person name="Larsen T.O."/>
            <person name="Devries R.P."/>
            <person name="Grigoriev I.V."/>
            <person name="Machida M."/>
            <person name="Baker S.E."/>
            <person name="Andersen M.R."/>
            <person name="Cantor M.N."/>
            <person name="Hua S.X."/>
        </authorList>
    </citation>
    <scope>NUCLEOTIDE SEQUENCE [LARGE SCALE GENOMIC DNA]</scope>
    <source>
        <strain evidence="5 6">CBS 117616</strain>
    </source>
</reference>
<dbReference type="InterPro" id="IPR008139">
    <property type="entry name" value="SaposinB_dom"/>
</dbReference>
<feature type="signal peptide" evidence="3">
    <location>
        <begin position="1"/>
        <end position="18"/>
    </location>
</feature>
<keyword evidence="3" id="KW-0732">Signal</keyword>
<evidence type="ECO:0000259" key="4">
    <source>
        <dbReference type="PROSITE" id="PS50015"/>
    </source>
</evidence>
<accession>A0ABQ6WVF8</accession>
<protein>
    <recommendedName>
        <fullName evidence="4">Saposin B-type domain-containing protein</fullName>
    </recommendedName>
</protein>
<dbReference type="EMBL" id="ML735704">
    <property type="protein sequence ID" value="KAE8421080.1"/>
    <property type="molecule type" value="Genomic_DNA"/>
</dbReference>
<evidence type="ECO:0000256" key="3">
    <source>
        <dbReference type="SAM" id="SignalP"/>
    </source>
</evidence>
<dbReference type="Gene3D" id="1.10.225.10">
    <property type="entry name" value="Saposin-like"/>
    <property type="match status" value="1"/>
</dbReference>
<keyword evidence="1" id="KW-1015">Disulfide bond</keyword>
<keyword evidence="6" id="KW-1185">Reference proteome</keyword>
<keyword evidence="2" id="KW-0325">Glycoprotein</keyword>
<proteinExistence type="predicted"/>
<feature type="chain" id="PRO_5045318373" description="Saposin B-type domain-containing protein" evidence="3">
    <location>
        <begin position="19"/>
        <end position="122"/>
    </location>
</feature>
<evidence type="ECO:0000313" key="5">
    <source>
        <dbReference type="EMBL" id="KAE8421080.1"/>
    </source>
</evidence>
<dbReference type="PANTHER" id="PTHR11480">
    <property type="entry name" value="SAPOSIN-RELATED"/>
    <property type="match status" value="1"/>
</dbReference>
<dbReference type="InterPro" id="IPR011001">
    <property type="entry name" value="Saposin-like"/>
</dbReference>
<dbReference type="PROSITE" id="PS50015">
    <property type="entry name" value="SAP_B"/>
    <property type="match status" value="1"/>
</dbReference>
<dbReference type="InterPro" id="IPR051428">
    <property type="entry name" value="Sphingo_Act-Surfact_Prot"/>
</dbReference>
<evidence type="ECO:0000313" key="6">
    <source>
        <dbReference type="Proteomes" id="UP000325395"/>
    </source>
</evidence>
<evidence type="ECO:0000256" key="1">
    <source>
        <dbReference type="ARBA" id="ARBA00023157"/>
    </source>
</evidence>
<evidence type="ECO:0000256" key="2">
    <source>
        <dbReference type="ARBA" id="ARBA00023180"/>
    </source>
</evidence>
<dbReference type="Proteomes" id="UP000325395">
    <property type="component" value="Unassembled WGS sequence"/>
</dbReference>
<name>A0ABQ6WVF8_9EURO</name>
<dbReference type="Pfam" id="PF03489">
    <property type="entry name" value="SapB_2"/>
    <property type="match status" value="1"/>
</dbReference>
<organism evidence="5 6">
    <name type="scientific">Aspergillus pseudocaelatus</name>
    <dbReference type="NCBI Taxonomy" id="1825620"/>
    <lineage>
        <taxon>Eukaryota</taxon>
        <taxon>Fungi</taxon>
        <taxon>Dikarya</taxon>
        <taxon>Ascomycota</taxon>
        <taxon>Pezizomycotina</taxon>
        <taxon>Eurotiomycetes</taxon>
        <taxon>Eurotiomycetidae</taxon>
        <taxon>Eurotiales</taxon>
        <taxon>Aspergillaceae</taxon>
        <taxon>Aspergillus</taxon>
        <taxon>Aspergillus subgen. Circumdati</taxon>
    </lineage>
</organism>
<dbReference type="SUPFAM" id="SSF47862">
    <property type="entry name" value="Saposin"/>
    <property type="match status" value="1"/>
</dbReference>
<feature type="domain" description="Saposin B-type" evidence="4">
    <location>
        <begin position="47"/>
        <end position="122"/>
    </location>
</feature>
<dbReference type="InterPro" id="IPR008138">
    <property type="entry name" value="SapB_2"/>
</dbReference>
<dbReference type="SMART" id="SM00741">
    <property type="entry name" value="SapB"/>
    <property type="match status" value="1"/>
</dbReference>
<sequence>MVKLIIPSLMGGLTLALAANRAFPVPYHNILTIFPVVPGSADNLLRRDLGCNICTQVLEPILALEPEPNAIVGALDNACRSLPVDRQKCENFVSVYGSLIINFVQQDLGAKAICAAVGLCEA</sequence>
<gene>
    <name evidence="5" type="ORF">BDV36DRAFT_281057</name>
</gene>